<dbReference type="EMBL" id="QEAO01000044">
    <property type="protein sequence ID" value="TPX31494.1"/>
    <property type="molecule type" value="Genomic_DNA"/>
</dbReference>
<dbReference type="InterPro" id="IPR016024">
    <property type="entry name" value="ARM-type_fold"/>
</dbReference>
<feature type="signal peptide" evidence="2">
    <location>
        <begin position="1"/>
        <end position="21"/>
    </location>
</feature>
<dbReference type="Proteomes" id="UP000319731">
    <property type="component" value="Unassembled WGS sequence"/>
</dbReference>
<feature type="compositionally biased region" description="Basic and acidic residues" evidence="1">
    <location>
        <begin position="640"/>
        <end position="653"/>
    </location>
</feature>
<evidence type="ECO:0000256" key="1">
    <source>
        <dbReference type="SAM" id="MobiDB-lite"/>
    </source>
</evidence>
<dbReference type="OrthoDB" id="2338662at2759"/>
<name>A0A507C0B2_9FUNG</name>
<feature type="region of interest" description="Disordered" evidence="1">
    <location>
        <begin position="1285"/>
        <end position="1306"/>
    </location>
</feature>
<dbReference type="STRING" id="1806994.A0A507C0B2"/>
<comment type="caution">
    <text evidence="3">The sequence shown here is derived from an EMBL/GenBank/DDBJ whole genome shotgun (WGS) entry which is preliminary data.</text>
</comment>
<protein>
    <recommendedName>
        <fullName evidence="5">Rap-GAP domain-containing protein</fullName>
    </recommendedName>
</protein>
<keyword evidence="4" id="KW-1185">Reference proteome</keyword>
<gene>
    <name evidence="3" type="ORF">SmJEL517_g05197</name>
</gene>
<dbReference type="SUPFAM" id="SSF48371">
    <property type="entry name" value="ARM repeat"/>
    <property type="match status" value="1"/>
</dbReference>
<feature type="region of interest" description="Disordered" evidence="1">
    <location>
        <begin position="630"/>
        <end position="653"/>
    </location>
</feature>
<dbReference type="InterPro" id="IPR017853">
    <property type="entry name" value="GH"/>
</dbReference>
<dbReference type="GeneID" id="42006421"/>
<evidence type="ECO:0000313" key="3">
    <source>
        <dbReference type="EMBL" id="TPX31494.1"/>
    </source>
</evidence>
<dbReference type="SUPFAM" id="SSF51445">
    <property type="entry name" value="(Trans)glycosidases"/>
    <property type="match status" value="1"/>
</dbReference>
<keyword evidence="2" id="KW-0732">Signal</keyword>
<reference evidence="3 4" key="1">
    <citation type="journal article" date="2019" name="Sci. Rep.">
        <title>Comparative genomics of chytrid fungi reveal insights into the obligate biotrophic and pathogenic lifestyle of Synchytrium endobioticum.</title>
        <authorList>
            <person name="van de Vossenberg B.T.L.H."/>
            <person name="Warris S."/>
            <person name="Nguyen H.D.T."/>
            <person name="van Gent-Pelzer M.P.E."/>
            <person name="Joly D.L."/>
            <person name="van de Geest H.C."/>
            <person name="Bonants P.J.M."/>
            <person name="Smith D.S."/>
            <person name="Levesque C.A."/>
            <person name="van der Lee T.A.J."/>
        </authorList>
    </citation>
    <scope>NUCLEOTIDE SEQUENCE [LARGE SCALE GENOMIC DNA]</scope>
    <source>
        <strain evidence="3 4">JEL517</strain>
    </source>
</reference>
<sequence>MRASFGLVELAVILLLTLVLTSNIVNGQEDIPTWCGKPYKKGQQDPGLISPPLPPKNTTLILQVKPKIQPYTNETEGAFIVIYNGGAGSKREKWSKNRGSYVLRCVSADTGMEFVNLMLELRKEGDEVDVVFSLDVFERRMNPYIITATLLDSISKEAIATQTVNLSVLPAVNPFGGSITKLLIPEGYIVTDSVEEPVLYPYGYYTSTPWLFEMPFKRVVTMAKADNTMIHPCPPYDPIASMHLLFDAAEAAGVTIMYDMRHTFKNLTSVREQVLEFRSRKSLSVWYTADEPDGFSDSPDVTRAAYEVIKELDPYHPVALVLNCVALPTYYTSSADILLTDPYPVGINATWSTLHETPCNATYGDCGCDGCEGRLMDVATRLRTVKEELAPVDTYKPVWSVLQGFGREAYWSRWPNEKEIRVMVYLALMNEAKGILYWFHPQPTYPEVFGYTGRAAKEVAQVGPEILQGSRLTITMLEGHIEAAAWLLANGLLLFMLVNPDSQAIPRFRLRIETEGFYDWDGSAGSVEVNVYNSIISGRYFPPEEVFRGSAIKSIMLPTKTADETPHHVPRSSLFHPGHSTAVNRLVTKLIKPSELVVSDVETNNIHANNLDRFVLSEILPYILSQFSSTKPNSNGRHGTGHDPDRKESSSRCEAARSLLRALNYSLQIDEAVKQDLQSHASTTADPVVTNGREVRLLCLVSLVSIMKKLDGTKVASIFRPPKNYKSRYQPPSSQDAMQVILSSFLTLLDFTNVPAWQAPTIPEDLALKAQSVLPSFIESISRMVGGASERKNVGDLEVAECLIKNMIKGLTRLASASNASDEQIHLTASALADLIHILPSTIHPQRPPITIKILSHHLVLVKHITLPIIRSAVIRPGSGAHAARVLGSFGNTLTRILDITPALADAEPVCRHVSHLLHLLSRVVLDAAAEYYATTQKRDAENYMCLEPEWATHITRWALESQTHRMVSFFIMPILQSFCSASRKSWAAGLQIITDIYRDMSREESFTPTPVPSANVGILKTLIAVSRCRPTSSDSDSRATELYRLFSIKAMSALPDSNQEILKAFVNLFDDPNPHVRDVAARSAAIFSMNADLMDGRHHKYTTIDTTVCHKDDGTCSRHIPSSRSGERIPEMHINNPFRLLTTAMDELVTGNTRNCVESYRTWARDLTRHMFYDCDIVKTAQYEDDRHLSIRRLATSLEKKLSMPDSPRVVADIAAYVFMGVLEGSQPSHKLGNGLACNELVFRNIALALFILRHDSDVDIRVIVLECLAKCLGMVPWQVVDSADSDESSHSTSEPTSDISTHIPDNDEEVSSLVLLYRIAHGISPFCEDPQPTIRPDKTDGEPQIRKWVTMISEFARERHPFISVVEPKSARIDPSQKVMKHRDGPGTDKTVFHWKTSSKLYEEAIRQAEQQAATNDKSVWWAAENQIRHMTPMDEVTDPTSSLEHKHIIHDTSDAVSDPTSNHEVQVLLPYEQVSVLGNAQRFFDDALKDVSFLARPLPSRPSGQNNGSIGRYDRDPVYQNRAEAPSLLGRRFCSEALDQDNQHHDHHTSSSKDHAPAVLVDALIDHLKTLEDLERVTAEVAQIRQSATRAEVDDAPNATPSVMKNDAIEDGASIGMPSLTREASLVGLNVNNSRRDSSQDWKPVTGLDMSRALENVSAVEVIRNPDDSIKPDLLAITLDNVQVGSEIFNNVSEKLDTELPANGAGVDAEPPLNNDSGPPIMEEASHDVVIEVPVDDSLRLSETLEAHINSSKRTSQMEVNQAKYQDDYMHLDEILHAIPQASPASRVVANFPLVDADAAGTIWSLQRDVALDEIDPVTNIADLVNAAIVGHSSQDVMSAVTSSAIPPFSGEPSRVGDTDRSPLSFEWTGMTEHDDAKKPIIHNPESSILPPRINSPTFDPPSVIQSQSVNRGQPGPLIRTRIKTALDLTLRHLVFSATSDVGVDYLELYGTGIHYGSIARWEGIPAVGEIDTPILGKGVSYKVSEALHPALKEAFKLDSSLLMTICASVDIEGVAGGAENNKFRSSPAEKLETWLSGLVQIHRRLLPISKSLRRLSTSTKRAPTAAQALVLLRDQGEISRIAAARGGNELSRLLNTDVLGQMNGGGGMNSFLDWIKPS</sequence>
<feature type="region of interest" description="Disordered" evidence="1">
    <location>
        <begin position="1499"/>
        <end position="1521"/>
    </location>
</feature>
<dbReference type="Gene3D" id="3.20.20.80">
    <property type="entry name" value="Glycosidases"/>
    <property type="match status" value="1"/>
</dbReference>
<dbReference type="RefSeq" id="XP_031022914.1">
    <property type="nucleotide sequence ID" value="XM_031171124.1"/>
</dbReference>
<evidence type="ECO:0000313" key="4">
    <source>
        <dbReference type="Proteomes" id="UP000319731"/>
    </source>
</evidence>
<evidence type="ECO:0008006" key="5">
    <source>
        <dbReference type="Google" id="ProtNLM"/>
    </source>
</evidence>
<evidence type="ECO:0000256" key="2">
    <source>
        <dbReference type="SAM" id="SignalP"/>
    </source>
</evidence>
<accession>A0A507C0B2</accession>
<feature type="chain" id="PRO_5021396016" description="Rap-GAP domain-containing protein" evidence="2">
    <location>
        <begin position="22"/>
        <end position="2122"/>
    </location>
</feature>
<organism evidence="3 4">
    <name type="scientific">Synchytrium microbalum</name>
    <dbReference type="NCBI Taxonomy" id="1806994"/>
    <lineage>
        <taxon>Eukaryota</taxon>
        <taxon>Fungi</taxon>
        <taxon>Fungi incertae sedis</taxon>
        <taxon>Chytridiomycota</taxon>
        <taxon>Chytridiomycota incertae sedis</taxon>
        <taxon>Chytridiomycetes</taxon>
        <taxon>Synchytriales</taxon>
        <taxon>Synchytriaceae</taxon>
        <taxon>Synchytrium</taxon>
    </lineage>
</organism>
<proteinExistence type="predicted"/>
<feature type="compositionally biased region" description="Low complexity" evidence="1">
    <location>
        <begin position="1292"/>
        <end position="1302"/>
    </location>
</feature>